<dbReference type="AlphaFoldDB" id="A0A7S4DNS8"/>
<name>A0A7S4DNS8_9EUKA</name>
<sequence>MQMHNYNLNNNERPSLTPDISFQHTLPKDSMSKLFHRMEAKGLLLRASAMIKQDIPLQNVSSDVQMAMKLDPDILSRWDTMATRLLGVMLDGGKAADSLGVSDLSFQPSHEAASRLELGREPQNVDQYHPEGEMEDLRSGTPRWEAPEIPAGLDDLL</sequence>
<evidence type="ECO:0000256" key="1">
    <source>
        <dbReference type="SAM" id="MobiDB-lite"/>
    </source>
</evidence>
<dbReference type="EMBL" id="HBIV01016582">
    <property type="protein sequence ID" value="CAE0660477.1"/>
    <property type="molecule type" value="Transcribed_RNA"/>
</dbReference>
<evidence type="ECO:0000313" key="2">
    <source>
        <dbReference type="EMBL" id="CAE0660477.1"/>
    </source>
</evidence>
<feature type="region of interest" description="Disordered" evidence="1">
    <location>
        <begin position="1"/>
        <end position="20"/>
    </location>
</feature>
<feature type="compositionally biased region" description="Basic and acidic residues" evidence="1">
    <location>
        <begin position="128"/>
        <end position="138"/>
    </location>
</feature>
<gene>
    <name evidence="2" type="ORF">LGLO00237_LOCUS12060</name>
</gene>
<reference evidence="2" key="1">
    <citation type="submission" date="2021-01" db="EMBL/GenBank/DDBJ databases">
        <authorList>
            <person name="Corre E."/>
            <person name="Pelletier E."/>
            <person name="Niang G."/>
            <person name="Scheremetjew M."/>
            <person name="Finn R."/>
            <person name="Kale V."/>
            <person name="Holt S."/>
            <person name="Cochrane G."/>
            <person name="Meng A."/>
            <person name="Brown T."/>
            <person name="Cohen L."/>
        </authorList>
    </citation>
    <scope>NUCLEOTIDE SEQUENCE</scope>
    <source>
        <strain evidence="2">CCCM811</strain>
    </source>
</reference>
<organism evidence="2">
    <name type="scientific">Lotharella globosa</name>
    <dbReference type="NCBI Taxonomy" id="91324"/>
    <lineage>
        <taxon>Eukaryota</taxon>
        <taxon>Sar</taxon>
        <taxon>Rhizaria</taxon>
        <taxon>Cercozoa</taxon>
        <taxon>Chlorarachniophyceae</taxon>
        <taxon>Lotharella</taxon>
    </lineage>
</organism>
<feature type="region of interest" description="Disordered" evidence="1">
    <location>
        <begin position="112"/>
        <end position="157"/>
    </location>
</feature>
<accession>A0A7S4DNS8</accession>
<proteinExistence type="predicted"/>
<protein>
    <submittedName>
        <fullName evidence="2">Uncharacterized protein</fullName>
    </submittedName>
</protein>